<sequence length="1256" mass="141177">MKLGREDLLAMNDDREDLLEAFERATIDIKLCPNRVWAVAGEKLPDLLPQNTQILSQHKIRHDHSLHQSCNLEFCEYSQRDFTAVQQRHECKNASCMQMRGRFPREILHHAARSGSSTVWNLAGNAMLESPRPYMAISHVWSDGTGAGAWEDGRVNECLYNFFREIAEQFLCEGIWWDTICIPREKAARNKAIQSIQSNYQSARITLVHDCFLRNWNWNPETACFGILMSPWFSRGWTALELANSRKVKVMFKGASGPVIKDLDEEILAKPNQRDGPLKEASKIIRSLRKEITSLNDLLTVLGSRHTSWPKDLAIISALLVGVTPEEKQQTTYIKILRKIGRISHGHLFHNSATISTELSWCPTSLFKMPVDLSSEPSLTIHRDGVHGTWRIKKADSKTEGICSWHGSHPLIRQMLQKALKEHGRCWLLAKCGTELVEEALLVKKIKGVRYQYIGALYFHPDLISKNTNDWTEEKVIVTSLNITDERKLASGVPGPYDVQIEDDQSVQPVNFPEVEMLRRAVWVGDHKTVSELGGKATLHIPDSLGQSPLHLAAERGDTRIVDRLLKMSDLNHRSSDGQTALHRAAWGGSASVVKLLLDHHIDPTVTDNDGNLALHIAARMGFRYIVRILFRRHLNTQGCNKLTALHYAVINRHITVALLLLENKARVNVRDGKLGWTPLHCAAGVGDEELVEILLEAGAEVNSKDHEVGWTPLHLAAMSGYGNIMRLLMGNGADFDGEDNYGWTPRRFSNMKAHLRAAKLGRSQNADPFSDRLFWTPLHCMSINNQNELFNFLVKNDPNAFFYRQHTRLADWSPLHFAAENDLRAAVQWLLYEDHYIEARDHSGRTPLLLAAKEGNVAVVELLLQEGADIEVRDKADCRPISLAARGGHAGVVEMLIEKGATVEETERSQLPPLAWAARMGHEAIIEALLRKGAYIEGWLLQNDYFFDEDEIEEDSSDDEDEDESESSESSDRTFGEIDSVYDYGLSPLSWAARMGHEAAVHLLLERGAKIDGDPRLVRHYNDSNEENSVSPLECAARMGHVRIVELLLSKGAKAEGIGIWIDDCLEHMTPLGWAARMGHLSVVEALVHQGVKIDGNSADPEDDEEELDDFVMTPLSWAAKKGHTDVVKFLLKKGANIEGEISKSDRSKLVHPGQRDRLPDPTSPLSWAVISAHAATVELLLRKGANVEGGITQAGNDWDLTPLALAARHRHSRIVDILLHWGADEKSLTKLRRAQREEADQKDLRRRTKRLQIS</sequence>
<evidence type="ECO:0000256" key="2">
    <source>
        <dbReference type="ARBA" id="ARBA00023043"/>
    </source>
</evidence>
<feature type="repeat" description="ANK" evidence="3">
    <location>
        <begin position="641"/>
        <end position="673"/>
    </location>
</feature>
<keyword evidence="6" id="KW-1185">Reference proteome</keyword>
<organism evidence="5 6">
    <name type="scientific">Penicillium malachiteum</name>
    <dbReference type="NCBI Taxonomy" id="1324776"/>
    <lineage>
        <taxon>Eukaryota</taxon>
        <taxon>Fungi</taxon>
        <taxon>Dikarya</taxon>
        <taxon>Ascomycota</taxon>
        <taxon>Pezizomycotina</taxon>
        <taxon>Eurotiomycetes</taxon>
        <taxon>Eurotiomycetidae</taxon>
        <taxon>Eurotiales</taxon>
        <taxon>Aspergillaceae</taxon>
        <taxon>Penicillium</taxon>
    </lineage>
</organism>
<feature type="compositionally biased region" description="Acidic residues" evidence="4">
    <location>
        <begin position="953"/>
        <end position="970"/>
    </location>
</feature>
<feature type="repeat" description="ANK" evidence="3">
    <location>
        <begin position="1115"/>
        <end position="1144"/>
    </location>
</feature>
<evidence type="ECO:0000313" key="5">
    <source>
        <dbReference type="EMBL" id="KAJ5703777.1"/>
    </source>
</evidence>
<feature type="repeat" description="ANK" evidence="3">
    <location>
        <begin position="610"/>
        <end position="642"/>
    </location>
</feature>
<evidence type="ECO:0008006" key="7">
    <source>
        <dbReference type="Google" id="ProtNLM"/>
    </source>
</evidence>
<dbReference type="Pfam" id="PF12796">
    <property type="entry name" value="Ank_2"/>
    <property type="match status" value="5"/>
</dbReference>
<comment type="caution">
    <text evidence="5">The sequence shown here is derived from an EMBL/GenBank/DDBJ whole genome shotgun (WGS) entry which is preliminary data.</text>
</comment>
<feature type="repeat" description="ANK" evidence="3">
    <location>
        <begin position="1068"/>
        <end position="1100"/>
    </location>
</feature>
<dbReference type="GO" id="GO:0006357">
    <property type="term" value="P:regulation of transcription by RNA polymerase II"/>
    <property type="evidence" value="ECO:0007669"/>
    <property type="project" value="TreeGrafter"/>
</dbReference>
<dbReference type="SUPFAM" id="SSF48403">
    <property type="entry name" value="Ankyrin repeat"/>
    <property type="match status" value="3"/>
</dbReference>
<evidence type="ECO:0000256" key="3">
    <source>
        <dbReference type="PROSITE-ProRule" id="PRU00023"/>
    </source>
</evidence>
<dbReference type="Gene3D" id="1.25.40.20">
    <property type="entry name" value="Ankyrin repeat-containing domain"/>
    <property type="match status" value="6"/>
</dbReference>
<accession>A0AAD6MQV5</accession>
<feature type="repeat" description="ANK" evidence="3">
    <location>
        <begin position="545"/>
        <end position="567"/>
    </location>
</feature>
<dbReference type="SMART" id="SM00248">
    <property type="entry name" value="ANK"/>
    <property type="match status" value="17"/>
</dbReference>
<dbReference type="Pfam" id="PF13637">
    <property type="entry name" value="Ank_4"/>
    <property type="match status" value="1"/>
</dbReference>
<dbReference type="PROSITE" id="PS50297">
    <property type="entry name" value="ANK_REP_REGION"/>
    <property type="match status" value="11"/>
</dbReference>
<evidence type="ECO:0000313" key="6">
    <source>
        <dbReference type="Proteomes" id="UP001215712"/>
    </source>
</evidence>
<feature type="repeat" description="ANK" evidence="3">
    <location>
        <begin position="877"/>
        <end position="909"/>
    </location>
</feature>
<evidence type="ECO:0000256" key="1">
    <source>
        <dbReference type="ARBA" id="ARBA00022737"/>
    </source>
</evidence>
<name>A0AAD6MQV5_9EURO</name>
<reference evidence="5" key="1">
    <citation type="journal article" date="2023" name="IMA Fungus">
        <title>Comparative genomic study of the Penicillium genus elucidates a diverse pangenome and 15 lateral gene transfer events.</title>
        <authorList>
            <person name="Petersen C."/>
            <person name="Sorensen T."/>
            <person name="Nielsen M.R."/>
            <person name="Sondergaard T.E."/>
            <person name="Sorensen J.L."/>
            <person name="Fitzpatrick D.A."/>
            <person name="Frisvad J.C."/>
            <person name="Nielsen K.L."/>
        </authorList>
    </citation>
    <scope>NUCLEOTIDE SEQUENCE</scope>
    <source>
        <strain evidence="5">IBT 17514</strain>
    </source>
</reference>
<dbReference type="AlphaFoldDB" id="A0AAD6MQV5"/>
<feature type="repeat" description="ANK" evidence="3">
    <location>
        <begin position="1200"/>
        <end position="1232"/>
    </location>
</feature>
<feature type="region of interest" description="Disordered" evidence="4">
    <location>
        <begin position="953"/>
        <end position="974"/>
    </location>
</feature>
<feature type="repeat" description="ANK" evidence="3">
    <location>
        <begin position="985"/>
        <end position="1017"/>
    </location>
</feature>
<feature type="repeat" description="ANK" evidence="3">
    <location>
        <begin position="675"/>
        <end position="707"/>
    </location>
</feature>
<feature type="repeat" description="ANK" evidence="3">
    <location>
        <begin position="1162"/>
        <end position="1190"/>
    </location>
</feature>
<evidence type="ECO:0000256" key="4">
    <source>
        <dbReference type="SAM" id="MobiDB-lite"/>
    </source>
</evidence>
<feature type="repeat" description="ANK" evidence="3">
    <location>
        <begin position="709"/>
        <end position="741"/>
    </location>
</feature>
<protein>
    <recommendedName>
        <fullName evidence="7">Heterokaryon incompatibility domain-containing protein</fullName>
    </recommendedName>
</protein>
<dbReference type="InterPro" id="IPR036770">
    <property type="entry name" value="Ankyrin_rpt-contain_sf"/>
</dbReference>
<dbReference type="PROSITE" id="PS50088">
    <property type="entry name" value="ANK_REPEAT"/>
    <property type="match status" value="14"/>
</dbReference>
<reference evidence="5" key="2">
    <citation type="submission" date="2023-01" db="EMBL/GenBank/DDBJ databases">
        <authorList>
            <person name="Petersen C."/>
        </authorList>
    </citation>
    <scope>NUCLEOTIDE SEQUENCE</scope>
    <source>
        <strain evidence="5">IBT 17514</strain>
    </source>
</reference>
<feature type="repeat" description="ANK" evidence="3">
    <location>
        <begin position="844"/>
        <end position="876"/>
    </location>
</feature>
<feature type="repeat" description="ANK" evidence="3">
    <location>
        <begin position="577"/>
        <end position="609"/>
    </location>
</feature>
<dbReference type="GO" id="GO:0005634">
    <property type="term" value="C:nucleus"/>
    <property type="evidence" value="ECO:0007669"/>
    <property type="project" value="TreeGrafter"/>
</dbReference>
<proteinExistence type="predicted"/>
<dbReference type="PRINTS" id="PR01415">
    <property type="entry name" value="ANKYRIN"/>
</dbReference>
<dbReference type="InterPro" id="IPR002110">
    <property type="entry name" value="Ankyrin_rpt"/>
</dbReference>
<dbReference type="EMBL" id="JAQJAN010000020">
    <property type="protein sequence ID" value="KAJ5703777.1"/>
    <property type="molecule type" value="Genomic_DNA"/>
</dbReference>
<dbReference type="Proteomes" id="UP001215712">
    <property type="component" value="Unassembled WGS sequence"/>
</dbReference>
<gene>
    <name evidence="5" type="ORF">N7493_010915</name>
</gene>
<dbReference type="PANTHER" id="PTHR24126">
    <property type="entry name" value="ANKYRIN REPEAT, PH AND SEC7 DOMAIN CONTAINING PROTEIN SECG-RELATED"/>
    <property type="match status" value="1"/>
</dbReference>
<dbReference type="GO" id="GO:0061629">
    <property type="term" value="F:RNA polymerase II-specific DNA-binding transcription factor binding"/>
    <property type="evidence" value="ECO:0007669"/>
    <property type="project" value="TreeGrafter"/>
</dbReference>
<dbReference type="PANTHER" id="PTHR24126:SF14">
    <property type="entry name" value="ANK_REP_REGION DOMAIN-CONTAINING PROTEIN"/>
    <property type="match status" value="1"/>
</dbReference>
<feature type="repeat" description="ANK" evidence="3">
    <location>
        <begin position="1029"/>
        <end position="1054"/>
    </location>
</feature>
<keyword evidence="2 3" id="KW-0040">ANK repeat</keyword>
<keyword evidence="1" id="KW-0677">Repeat</keyword>